<dbReference type="SUPFAM" id="SSF56954">
    <property type="entry name" value="Outer membrane efflux proteins (OEP)"/>
    <property type="match status" value="2"/>
</dbReference>
<gene>
    <name evidence="10" type="ORF">WKV44_07025</name>
</gene>
<evidence type="ECO:0000256" key="5">
    <source>
        <dbReference type="ARBA" id="ARBA00022692"/>
    </source>
</evidence>
<dbReference type="Proteomes" id="UP001466331">
    <property type="component" value="Unassembled WGS sequence"/>
</dbReference>
<keyword evidence="7" id="KW-0998">Cell outer membrane</keyword>
<keyword evidence="3" id="KW-0813">Transport</keyword>
<keyword evidence="9" id="KW-0732">Signal</keyword>
<evidence type="ECO:0000256" key="9">
    <source>
        <dbReference type="SAM" id="SignalP"/>
    </source>
</evidence>
<dbReference type="Gene3D" id="1.20.1600.10">
    <property type="entry name" value="Outer membrane efflux proteins (OEP)"/>
    <property type="match status" value="2"/>
</dbReference>
<evidence type="ECO:0000256" key="3">
    <source>
        <dbReference type="ARBA" id="ARBA00022448"/>
    </source>
</evidence>
<protein>
    <submittedName>
        <fullName evidence="10">TolC family protein</fullName>
    </submittedName>
</protein>
<feature type="coiled-coil region" evidence="8">
    <location>
        <begin position="235"/>
        <end position="262"/>
    </location>
</feature>
<comment type="caution">
    <text evidence="10">The sequence shown here is derived from an EMBL/GenBank/DDBJ whole genome shotgun (WGS) entry which is preliminary data.</text>
</comment>
<comment type="similarity">
    <text evidence="2">Belongs to the outer membrane factor (OMF) (TC 1.B.17) family.</text>
</comment>
<organism evidence="10 11">
    <name type="scientific">Rarispira pelagica</name>
    <dbReference type="NCBI Taxonomy" id="3141764"/>
    <lineage>
        <taxon>Bacteria</taxon>
        <taxon>Pseudomonadati</taxon>
        <taxon>Spirochaetota</taxon>
        <taxon>Spirochaetia</taxon>
        <taxon>Winmispirales</taxon>
        <taxon>Winmispiraceae</taxon>
        <taxon>Rarispira</taxon>
    </lineage>
</organism>
<evidence type="ECO:0000256" key="4">
    <source>
        <dbReference type="ARBA" id="ARBA00022452"/>
    </source>
</evidence>
<dbReference type="InterPro" id="IPR003423">
    <property type="entry name" value="OMP_efflux"/>
</dbReference>
<sequence>MKRIWSAFFLFFLSVSLFADTLGDAVRSLFTQRRYNEVPVVSQEQALSDYAQAKASFYPSLSLSAPFSWSDTVINRTESGAQTVDIKDSVSLDPSVSLSLSQLLPTAGILSASIAGGYSYSDIGSVSPSYFSSVYSLDPVSTANFSLSLSLSQPVFTKPFYSVLQENLTYKEKAVRRSVLEEKNNILRAFVADCFSVWSHFYNVDVLHTRYESSVARSERFKKEKELGLWTDRQVLSAEIEARRAKLALDNAEASLERLEAAFKARYGIDVPKFSDMPVWAAPDVSFDDVLVGNIELAKLKASANEAKIARLSVEKDISPSVSASVSASINNTLDDVPYSFSLSGSASIYVTVFDAGASKARVDSAGVAEKRALMAVDDYVLTLRTRYEELVYKLNSYDSQRKVDEDMLRAAEMELDAAERELEKGHSTVSAVREKALAVDTARMDMWSNLVEYNLAVLDLYMLAGKDLEELFKTGVFVAED</sequence>
<keyword evidence="11" id="KW-1185">Reference proteome</keyword>
<feature type="signal peptide" evidence="9">
    <location>
        <begin position="1"/>
        <end position="19"/>
    </location>
</feature>
<evidence type="ECO:0000256" key="8">
    <source>
        <dbReference type="SAM" id="Coils"/>
    </source>
</evidence>
<feature type="chain" id="PRO_5047025049" evidence="9">
    <location>
        <begin position="20"/>
        <end position="482"/>
    </location>
</feature>
<dbReference type="PANTHER" id="PTHR30026">
    <property type="entry name" value="OUTER MEMBRANE PROTEIN TOLC"/>
    <property type="match status" value="1"/>
</dbReference>
<dbReference type="EMBL" id="JBCHKQ010000003">
    <property type="protein sequence ID" value="MEM5948292.1"/>
    <property type="molecule type" value="Genomic_DNA"/>
</dbReference>
<dbReference type="RefSeq" id="WP_420069745.1">
    <property type="nucleotide sequence ID" value="NZ_JBCHKQ010000003.1"/>
</dbReference>
<proteinExistence type="inferred from homology"/>
<keyword evidence="8" id="KW-0175">Coiled coil</keyword>
<dbReference type="Pfam" id="PF02321">
    <property type="entry name" value="OEP"/>
    <property type="match status" value="1"/>
</dbReference>
<keyword evidence="4" id="KW-1134">Transmembrane beta strand</keyword>
<evidence type="ECO:0000313" key="10">
    <source>
        <dbReference type="EMBL" id="MEM5948292.1"/>
    </source>
</evidence>
<keyword evidence="5" id="KW-0812">Transmembrane</keyword>
<accession>A0ABU9UCA2</accession>
<evidence type="ECO:0000256" key="2">
    <source>
        <dbReference type="ARBA" id="ARBA00007613"/>
    </source>
</evidence>
<evidence type="ECO:0000256" key="7">
    <source>
        <dbReference type="ARBA" id="ARBA00023237"/>
    </source>
</evidence>
<name>A0ABU9UCA2_9SPIR</name>
<evidence type="ECO:0000256" key="1">
    <source>
        <dbReference type="ARBA" id="ARBA00004442"/>
    </source>
</evidence>
<comment type="subcellular location">
    <subcellularLocation>
        <location evidence="1">Cell outer membrane</location>
    </subcellularLocation>
</comment>
<dbReference type="InterPro" id="IPR051906">
    <property type="entry name" value="TolC-like"/>
</dbReference>
<evidence type="ECO:0000256" key="6">
    <source>
        <dbReference type="ARBA" id="ARBA00023136"/>
    </source>
</evidence>
<keyword evidence="6" id="KW-0472">Membrane</keyword>
<dbReference type="PANTHER" id="PTHR30026:SF20">
    <property type="entry name" value="OUTER MEMBRANE PROTEIN TOLC"/>
    <property type="match status" value="1"/>
</dbReference>
<evidence type="ECO:0000313" key="11">
    <source>
        <dbReference type="Proteomes" id="UP001466331"/>
    </source>
</evidence>
<reference evidence="10 11" key="1">
    <citation type="submission" date="2024-03" db="EMBL/GenBank/DDBJ databases">
        <title>Ignisphaera cupida sp. nov., a hyperthermophilic hydrolytic archaeon from a hot spring of Kamchatka, and proposal of Ignisphaeraceae fam. nov.</title>
        <authorList>
            <person name="Podosokorskaya O.A."/>
            <person name="Elcheninov A.G."/>
            <person name="Maltseva A.I."/>
            <person name="Zayulina K.S."/>
            <person name="Novikov A."/>
            <person name="Merkel A.Y."/>
        </authorList>
    </citation>
    <scope>NUCLEOTIDE SEQUENCE [LARGE SCALE GENOMIC DNA]</scope>
    <source>
        <strain evidence="10 11">38H-sp</strain>
    </source>
</reference>
<feature type="coiled-coil region" evidence="8">
    <location>
        <begin position="402"/>
        <end position="429"/>
    </location>
</feature>